<keyword evidence="2" id="KW-0472">Membrane</keyword>
<evidence type="ECO:0000256" key="1">
    <source>
        <dbReference type="SAM" id="MobiDB-lite"/>
    </source>
</evidence>
<protein>
    <submittedName>
        <fullName evidence="3">Prepilin-type N-terminal cleavage/methylation domain-containing protein</fullName>
    </submittedName>
</protein>
<feature type="compositionally biased region" description="Gly residues" evidence="1">
    <location>
        <begin position="1"/>
        <end position="10"/>
    </location>
</feature>
<dbReference type="EMBL" id="SLXO01000008">
    <property type="protein sequence ID" value="TCP32956.1"/>
    <property type="molecule type" value="Genomic_DNA"/>
</dbReference>
<dbReference type="SUPFAM" id="SSF54523">
    <property type="entry name" value="Pili subunits"/>
    <property type="match status" value="1"/>
</dbReference>
<gene>
    <name evidence="3" type="ORF">EV659_10855</name>
</gene>
<evidence type="ECO:0000256" key="2">
    <source>
        <dbReference type="SAM" id="Phobius"/>
    </source>
</evidence>
<proteinExistence type="predicted"/>
<keyword evidence="4" id="KW-1185">Reference proteome</keyword>
<evidence type="ECO:0000313" key="4">
    <source>
        <dbReference type="Proteomes" id="UP000295399"/>
    </source>
</evidence>
<accession>A0A4V2SNY5</accession>
<evidence type="ECO:0000313" key="3">
    <source>
        <dbReference type="EMBL" id="TCP32956.1"/>
    </source>
</evidence>
<dbReference type="InterPro" id="IPR045584">
    <property type="entry name" value="Pilin-like"/>
</dbReference>
<dbReference type="NCBIfam" id="TIGR02532">
    <property type="entry name" value="IV_pilin_GFxxxE"/>
    <property type="match status" value="1"/>
</dbReference>
<feature type="region of interest" description="Disordered" evidence="1">
    <location>
        <begin position="1"/>
        <end position="31"/>
    </location>
</feature>
<dbReference type="AlphaFoldDB" id="A0A4V2SNY5"/>
<dbReference type="Pfam" id="PF07963">
    <property type="entry name" value="N_methyl"/>
    <property type="match status" value="1"/>
</dbReference>
<name>A0A4V2SNY5_RHOSA</name>
<dbReference type="PROSITE" id="PS00409">
    <property type="entry name" value="PROKAR_NTER_METHYL"/>
    <property type="match status" value="1"/>
</dbReference>
<keyword evidence="2" id="KW-0812">Transmembrane</keyword>
<dbReference type="InterPro" id="IPR012902">
    <property type="entry name" value="N_methyl_site"/>
</dbReference>
<sequence>MRGVGAGRGRPTGTARGARRGCGHDRQQPWSRRAASGGFSLIEVIVTLAIVSLVSTILFQSVTTHWGNMQRIDAAFDRAREGGVRAQVFRQVVVHLLPAWPEQEEARFRGGPSGFSGLTGQAASASEAALTPFSIEAVAGRGVGPLRLRLVDRDVVLADPVRDVRVEYLALNGRWLDRWPPEENPGNGFFSDGQYFDTPPLPEAIRIRFVDARGPQAWIATVGTSTGLPFRIQDVQ</sequence>
<dbReference type="Proteomes" id="UP000295399">
    <property type="component" value="Unassembled WGS sequence"/>
</dbReference>
<dbReference type="InParanoid" id="A0A4V2SNY5"/>
<organism evidence="3 4">
    <name type="scientific">Rhodothalassium salexigens DSM 2132</name>
    <dbReference type="NCBI Taxonomy" id="1188247"/>
    <lineage>
        <taxon>Bacteria</taxon>
        <taxon>Pseudomonadati</taxon>
        <taxon>Pseudomonadota</taxon>
        <taxon>Alphaproteobacteria</taxon>
        <taxon>Rhodothalassiales</taxon>
        <taxon>Rhodothalassiaceae</taxon>
        <taxon>Rhodothalassium</taxon>
    </lineage>
</organism>
<comment type="caution">
    <text evidence="3">The sequence shown here is derived from an EMBL/GenBank/DDBJ whole genome shotgun (WGS) entry which is preliminary data.</text>
</comment>
<reference evidence="3 4" key="1">
    <citation type="submission" date="2019-03" db="EMBL/GenBank/DDBJ databases">
        <title>Genomic Encyclopedia of Type Strains, Phase IV (KMG-IV): sequencing the most valuable type-strain genomes for metagenomic binning, comparative biology and taxonomic classification.</title>
        <authorList>
            <person name="Goeker M."/>
        </authorList>
    </citation>
    <scope>NUCLEOTIDE SEQUENCE [LARGE SCALE GENOMIC DNA]</scope>
    <source>
        <strain evidence="3 4">DSM 2132</strain>
    </source>
</reference>
<feature type="transmembrane region" description="Helical" evidence="2">
    <location>
        <begin position="39"/>
        <end position="59"/>
    </location>
</feature>
<keyword evidence="2" id="KW-1133">Transmembrane helix</keyword>